<evidence type="ECO:0000313" key="5">
    <source>
        <dbReference type="Proteomes" id="UP000807769"/>
    </source>
</evidence>
<dbReference type="PANTHER" id="PTHR11360">
    <property type="entry name" value="MONOCARBOXYLATE TRANSPORTER"/>
    <property type="match status" value="1"/>
</dbReference>
<protein>
    <submittedName>
        <fullName evidence="4">MFS general substrate transporter</fullName>
    </submittedName>
</protein>
<feature type="transmembrane region" description="Helical" evidence="3">
    <location>
        <begin position="179"/>
        <end position="202"/>
    </location>
</feature>
<dbReference type="GO" id="GO:0016020">
    <property type="term" value="C:membrane"/>
    <property type="evidence" value="ECO:0007669"/>
    <property type="project" value="UniProtKB-SubCell"/>
</dbReference>
<dbReference type="GO" id="GO:0022857">
    <property type="term" value="F:transmembrane transporter activity"/>
    <property type="evidence" value="ECO:0007669"/>
    <property type="project" value="InterPro"/>
</dbReference>
<keyword evidence="3" id="KW-1133">Transmembrane helix</keyword>
<evidence type="ECO:0000256" key="3">
    <source>
        <dbReference type="SAM" id="Phobius"/>
    </source>
</evidence>
<keyword evidence="3" id="KW-0472">Membrane</keyword>
<sequence length="458" mass="49713">MSNSGLADKGWASLRYDQRRRRRICRRPYYKLLTCVDPLATPFCRFKCQMGHTDLPVITTGDSEKPLSLEECPSDYFPDGGFRAWATAFGGFLVQFCTYGYTISFGVYQDFYAQTYITNQSPSTIAWIGSVNAFLFEICGLISGQLYDRGYCRQLVIGASLLQVISLFMLSLAKPDQYYQVFLAQGIGSGCAAGLLYIPTMAVVSQYFRKRRELVMTFVASGACLGAVVHPIMLNNTLNGRIGFANGVRASAALISGLLFIACFLIKPRFPPSKASTTFLATAKKCAQDPAYIFGTAGLTIFAIGFYYPLFYLQLDSATHGLSKTFSFYSLVIMNTSSFVGQLTSGLLVEYFGVPGVMTVSTFAGTPSVVVIGVLYGYSAGIFQALWAPVLTVLSPDPSDLGARMGISYAFMGLIGPPISGALLTGDYIWWRGAVFNGIMGAIGCSCGGIMFLSSEVE</sequence>
<dbReference type="OrthoDB" id="6499973at2759"/>
<feature type="transmembrane region" description="Helical" evidence="3">
    <location>
        <begin position="124"/>
        <end position="143"/>
    </location>
</feature>
<dbReference type="Gene3D" id="1.20.1250.20">
    <property type="entry name" value="MFS general substrate transporter like domains"/>
    <property type="match status" value="1"/>
</dbReference>
<feature type="transmembrane region" description="Helical" evidence="3">
    <location>
        <begin position="433"/>
        <end position="453"/>
    </location>
</feature>
<feature type="transmembrane region" description="Helical" evidence="3">
    <location>
        <begin position="407"/>
        <end position="426"/>
    </location>
</feature>
<proteinExistence type="inferred from homology"/>
<dbReference type="EMBL" id="JABBWG010000092">
    <property type="protein sequence ID" value="KAG1801738.1"/>
    <property type="molecule type" value="Genomic_DNA"/>
</dbReference>
<feature type="transmembrane region" description="Helical" evidence="3">
    <location>
        <begin position="364"/>
        <end position="387"/>
    </location>
</feature>
<dbReference type="GeneID" id="64631297"/>
<evidence type="ECO:0000256" key="1">
    <source>
        <dbReference type="ARBA" id="ARBA00004141"/>
    </source>
</evidence>
<comment type="subcellular location">
    <subcellularLocation>
        <location evidence="1">Membrane</location>
        <topology evidence="1">Multi-pass membrane protein</topology>
    </subcellularLocation>
</comment>
<dbReference type="PANTHER" id="PTHR11360:SF319">
    <property type="entry name" value="MAJOR FACILITATOR SUPERFAMILY (MFS) PROFILE DOMAIN-CONTAINING PROTEIN"/>
    <property type="match status" value="1"/>
</dbReference>
<dbReference type="InterPro" id="IPR036259">
    <property type="entry name" value="MFS_trans_sf"/>
</dbReference>
<feature type="transmembrane region" description="Helical" evidence="3">
    <location>
        <begin position="84"/>
        <end position="104"/>
    </location>
</feature>
<dbReference type="InterPro" id="IPR011701">
    <property type="entry name" value="MFS"/>
</dbReference>
<accession>A0A9P7DSA7</accession>
<feature type="transmembrane region" description="Helical" evidence="3">
    <location>
        <begin position="291"/>
        <end position="308"/>
    </location>
</feature>
<feature type="transmembrane region" description="Helical" evidence="3">
    <location>
        <begin position="328"/>
        <end position="352"/>
    </location>
</feature>
<dbReference type="Proteomes" id="UP000807769">
    <property type="component" value="Unassembled WGS sequence"/>
</dbReference>
<gene>
    <name evidence="4" type="ORF">BJ212DRAFT_1398942</name>
</gene>
<comment type="similarity">
    <text evidence="2">Belongs to the major facilitator superfamily. Monocarboxylate porter (TC 2.A.1.13) family.</text>
</comment>
<evidence type="ECO:0000256" key="2">
    <source>
        <dbReference type="ARBA" id="ARBA00006727"/>
    </source>
</evidence>
<feature type="transmembrane region" description="Helical" evidence="3">
    <location>
        <begin position="252"/>
        <end position="270"/>
    </location>
</feature>
<dbReference type="RefSeq" id="XP_041186100.1">
    <property type="nucleotide sequence ID" value="XM_041337281.1"/>
</dbReference>
<dbReference type="SUPFAM" id="SSF103473">
    <property type="entry name" value="MFS general substrate transporter"/>
    <property type="match status" value="1"/>
</dbReference>
<feature type="transmembrane region" description="Helical" evidence="3">
    <location>
        <begin position="155"/>
        <end position="173"/>
    </location>
</feature>
<dbReference type="AlphaFoldDB" id="A0A9P7DSA7"/>
<organism evidence="4 5">
    <name type="scientific">Suillus subaureus</name>
    <dbReference type="NCBI Taxonomy" id="48587"/>
    <lineage>
        <taxon>Eukaryota</taxon>
        <taxon>Fungi</taxon>
        <taxon>Dikarya</taxon>
        <taxon>Basidiomycota</taxon>
        <taxon>Agaricomycotina</taxon>
        <taxon>Agaricomycetes</taxon>
        <taxon>Agaricomycetidae</taxon>
        <taxon>Boletales</taxon>
        <taxon>Suillineae</taxon>
        <taxon>Suillaceae</taxon>
        <taxon>Suillus</taxon>
    </lineage>
</organism>
<evidence type="ECO:0000313" key="4">
    <source>
        <dbReference type="EMBL" id="KAG1801738.1"/>
    </source>
</evidence>
<comment type="caution">
    <text evidence="4">The sequence shown here is derived from an EMBL/GenBank/DDBJ whole genome shotgun (WGS) entry which is preliminary data.</text>
</comment>
<reference evidence="4" key="1">
    <citation type="journal article" date="2020" name="New Phytol.">
        <title>Comparative genomics reveals dynamic genome evolution in host specialist ectomycorrhizal fungi.</title>
        <authorList>
            <person name="Lofgren L.A."/>
            <person name="Nguyen N.H."/>
            <person name="Vilgalys R."/>
            <person name="Ruytinx J."/>
            <person name="Liao H.L."/>
            <person name="Branco S."/>
            <person name="Kuo A."/>
            <person name="LaButti K."/>
            <person name="Lipzen A."/>
            <person name="Andreopoulos W."/>
            <person name="Pangilinan J."/>
            <person name="Riley R."/>
            <person name="Hundley H."/>
            <person name="Na H."/>
            <person name="Barry K."/>
            <person name="Grigoriev I.V."/>
            <person name="Stajich J.E."/>
            <person name="Kennedy P.G."/>
        </authorList>
    </citation>
    <scope>NUCLEOTIDE SEQUENCE</scope>
    <source>
        <strain evidence="4">MN1</strain>
    </source>
</reference>
<dbReference type="InterPro" id="IPR050327">
    <property type="entry name" value="Proton-linked_MCT"/>
</dbReference>
<name>A0A9P7DSA7_9AGAM</name>
<keyword evidence="5" id="KW-1185">Reference proteome</keyword>
<dbReference type="Pfam" id="PF07690">
    <property type="entry name" value="MFS_1"/>
    <property type="match status" value="1"/>
</dbReference>
<feature type="transmembrane region" description="Helical" evidence="3">
    <location>
        <begin position="214"/>
        <end position="232"/>
    </location>
</feature>
<keyword evidence="3" id="KW-0812">Transmembrane</keyword>